<dbReference type="EMBL" id="BMLS01000001">
    <property type="protein sequence ID" value="GGO65209.1"/>
    <property type="molecule type" value="Genomic_DNA"/>
</dbReference>
<name>A0A918DGE2_9ALTE</name>
<protein>
    <submittedName>
        <fullName evidence="1">Uncharacterized protein</fullName>
    </submittedName>
</protein>
<organism evidence="1 2">
    <name type="scientific">Bowmanella pacifica</name>
    <dbReference type="NCBI Taxonomy" id="502051"/>
    <lineage>
        <taxon>Bacteria</taxon>
        <taxon>Pseudomonadati</taxon>
        <taxon>Pseudomonadota</taxon>
        <taxon>Gammaproteobacteria</taxon>
        <taxon>Alteromonadales</taxon>
        <taxon>Alteromonadaceae</taxon>
        <taxon>Bowmanella</taxon>
    </lineage>
</organism>
<evidence type="ECO:0000313" key="2">
    <source>
        <dbReference type="Proteomes" id="UP000606935"/>
    </source>
</evidence>
<dbReference type="Proteomes" id="UP000606935">
    <property type="component" value="Unassembled WGS sequence"/>
</dbReference>
<reference evidence="1" key="2">
    <citation type="submission" date="2020-09" db="EMBL/GenBank/DDBJ databases">
        <authorList>
            <person name="Sun Q."/>
            <person name="Zhou Y."/>
        </authorList>
    </citation>
    <scope>NUCLEOTIDE SEQUENCE</scope>
    <source>
        <strain evidence="1">CGMCC 1.7086</strain>
    </source>
</reference>
<gene>
    <name evidence="1" type="ORF">GCM10010982_06460</name>
</gene>
<proteinExistence type="predicted"/>
<evidence type="ECO:0000313" key="1">
    <source>
        <dbReference type="EMBL" id="GGO65209.1"/>
    </source>
</evidence>
<accession>A0A918DGE2</accession>
<reference evidence="1" key="1">
    <citation type="journal article" date="2014" name="Int. J. Syst. Evol. Microbiol.">
        <title>Complete genome sequence of Corynebacterium casei LMG S-19264T (=DSM 44701T), isolated from a smear-ripened cheese.</title>
        <authorList>
            <consortium name="US DOE Joint Genome Institute (JGI-PGF)"/>
            <person name="Walter F."/>
            <person name="Albersmeier A."/>
            <person name="Kalinowski J."/>
            <person name="Ruckert C."/>
        </authorList>
    </citation>
    <scope>NUCLEOTIDE SEQUENCE</scope>
    <source>
        <strain evidence="1">CGMCC 1.7086</strain>
    </source>
</reference>
<keyword evidence="2" id="KW-1185">Reference proteome</keyword>
<dbReference type="AlphaFoldDB" id="A0A918DGE2"/>
<sequence length="356" mass="41317">MWYGEDMFATKRKEPLCSGSQFIYLDQNILDAFLNDKLINLKEVLTRQFQVVYSNETLEEIKRAGEASSKYSDAFLSLLERMNAVHISVVLDSDFHETDCVKVVEGDPREIFLKYCESNPIFNDLAESMRQIGFKVCGGRQGESLEDIAKGSVDAFENLSNYIDELICEIDSSLPEIAQKLRAENVRCFDEYKSLSEKNSRKMAEHIVDEKNWSGIKEFRQHFSLEPYRFNNIKPPNILNKIWDVMISSKKMPKDLDSIDDFFMFNKQELIPGQPFLRHQKVLGAYNILNTIGYYPDKPLHKNRGFKRATSDQMHVSLASFCNCLITADERLYKKAEAIYEYLDVPTKVMYFDKII</sequence>
<comment type="caution">
    <text evidence="1">The sequence shown here is derived from an EMBL/GenBank/DDBJ whole genome shotgun (WGS) entry which is preliminary data.</text>
</comment>